<dbReference type="SUPFAM" id="SSF53335">
    <property type="entry name" value="S-adenosyl-L-methionine-dependent methyltransferases"/>
    <property type="match status" value="1"/>
</dbReference>
<dbReference type="InterPro" id="IPR029063">
    <property type="entry name" value="SAM-dependent_MTases_sf"/>
</dbReference>
<feature type="binding site" evidence="6">
    <location>
        <position position="289"/>
    </location>
    <ligand>
        <name>S-adenosyl-L-methionine</name>
        <dbReference type="ChEBI" id="CHEBI:59789"/>
    </ligand>
</feature>
<comment type="similarity">
    <text evidence="6">Belongs to the class I-like SAM-binding methyltransferase superfamily. RNA M5U methyltransferase family.</text>
</comment>
<dbReference type="CDD" id="cd02440">
    <property type="entry name" value="AdoMet_MTases"/>
    <property type="match status" value="1"/>
</dbReference>
<evidence type="ECO:0000259" key="8">
    <source>
        <dbReference type="PROSITE" id="PS50926"/>
    </source>
</evidence>
<feature type="domain" description="TRAM" evidence="8">
    <location>
        <begin position="6"/>
        <end position="64"/>
    </location>
</feature>
<dbReference type="Gene3D" id="2.40.50.140">
    <property type="entry name" value="Nucleic acid-binding proteins"/>
    <property type="match status" value="1"/>
</dbReference>
<comment type="caution">
    <text evidence="9">The sequence shown here is derived from an EMBL/GenBank/DDBJ whole genome shotgun (WGS) entry which is preliminary data.</text>
</comment>
<keyword evidence="4 6" id="KW-0949">S-adenosyl-L-methionine</keyword>
<dbReference type="FunFam" id="2.40.50.1070:FF:000003">
    <property type="entry name" value="23S rRNA (Uracil-5-)-methyltransferase RumA"/>
    <property type="match status" value="1"/>
</dbReference>
<keyword evidence="1" id="KW-0408">Iron</keyword>
<feature type="active site" evidence="7">
    <location>
        <position position="414"/>
    </location>
</feature>
<dbReference type="EMBL" id="SLXV01000023">
    <property type="protein sequence ID" value="TCP66478.1"/>
    <property type="molecule type" value="Genomic_DNA"/>
</dbReference>
<dbReference type="NCBIfam" id="TIGR00479">
    <property type="entry name" value="rumA"/>
    <property type="match status" value="1"/>
</dbReference>
<dbReference type="Pfam" id="PF05958">
    <property type="entry name" value="tRNA_U5-meth_tr"/>
    <property type="match status" value="1"/>
</dbReference>
<keyword evidence="5" id="KW-0411">Iron-sulfur</keyword>
<dbReference type="PROSITE" id="PS01230">
    <property type="entry name" value="TRMA_1"/>
    <property type="match status" value="1"/>
</dbReference>
<dbReference type="InterPro" id="IPR030391">
    <property type="entry name" value="MeTrfase_TrmA_CS"/>
</dbReference>
<evidence type="ECO:0000256" key="6">
    <source>
        <dbReference type="PROSITE-ProRule" id="PRU01024"/>
    </source>
</evidence>
<reference evidence="9 10" key="1">
    <citation type="submission" date="2019-03" db="EMBL/GenBank/DDBJ databases">
        <title>Genomic Encyclopedia of Type Strains, Phase IV (KMG-IV): sequencing the most valuable type-strain genomes for metagenomic binning, comparative biology and taxonomic classification.</title>
        <authorList>
            <person name="Goeker M."/>
        </authorList>
    </citation>
    <scope>NUCLEOTIDE SEQUENCE [LARGE SCALE GENOMIC DNA]</scope>
    <source>
        <strain evidence="9 10">DSM 46831</strain>
    </source>
</reference>
<dbReference type="PROSITE" id="PS51687">
    <property type="entry name" value="SAM_MT_RNA_M5U"/>
    <property type="match status" value="1"/>
</dbReference>
<feature type="binding site" evidence="6">
    <location>
        <position position="318"/>
    </location>
    <ligand>
        <name>S-adenosyl-L-methionine</name>
        <dbReference type="ChEBI" id="CHEBI:59789"/>
    </ligand>
</feature>
<dbReference type="RefSeq" id="WP_131849035.1">
    <property type="nucleotide sequence ID" value="NZ_SLXV01000023.1"/>
</dbReference>
<proteinExistence type="inferred from homology"/>
<evidence type="ECO:0000256" key="1">
    <source>
        <dbReference type="ARBA" id="ARBA00022485"/>
    </source>
</evidence>
<dbReference type="FunFam" id="2.40.50.140:FF:000097">
    <property type="entry name" value="23S rRNA (uracil(1939)-C(5))-methyltransferase RlmD"/>
    <property type="match status" value="1"/>
</dbReference>
<dbReference type="PROSITE" id="PS01231">
    <property type="entry name" value="TRMA_2"/>
    <property type="match status" value="1"/>
</dbReference>
<dbReference type="Gene3D" id="2.40.50.1070">
    <property type="match status" value="1"/>
</dbReference>
<dbReference type="InterPro" id="IPR030390">
    <property type="entry name" value="MeTrfase_TrmA_AS"/>
</dbReference>
<gene>
    <name evidence="9" type="ORF">EDD57_12315</name>
</gene>
<feature type="binding site" evidence="6">
    <location>
        <position position="339"/>
    </location>
    <ligand>
        <name>S-adenosyl-L-methionine</name>
        <dbReference type="ChEBI" id="CHEBI:59789"/>
    </ligand>
</feature>
<dbReference type="InterPro" id="IPR010280">
    <property type="entry name" value="U5_MeTrfase_fam"/>
</dbReference>
<dbReference type="OrthoDB" id="9804590at2"/>
<dbReference type="GO" id="GO:0051539">
    <property type="term" value="F:4 iron, 4 sulfur cluster binding"/>
    <property type="evidence" value="ECO:0007669"/>
    <property type="project" value="UniProtKB-KW"/>
</dbReference>
<dbReference type="Gene3D" id="3.40.50.150">
    <property type="entry name" value="Vaccinia Virus protein VP39"/>
    <property type="match status" value="1"/>
</dbReference>
<keyword evidence="1" id="KW-0004">4Fe-4S</keyword>
<dbReference type="PROSITE" id="PS50926">
    <property type="entry name" value="TRAM"/>
    <property type="match status" value="1"/>
</dbReference>
<evidence type="ECO:0000256" key="4">
    <source>
        <dbReference type="ARBA" id="ARBA00022691"/>
    </source>
</evidence>
<organism evidence="9 10">
    <name type="scientific">Baia soyae</name>
    <dbReference type="NCBI Taxonomy" id="1544746"/>
    <lineage>
        <taxon>Bacteria</taxon>
        <taxon>Bacillati</taxon>
        <taxon>Bacillota</taxon>
        <taxon>Bacilli</taxon>
        <taxon>Bacillales</taxon>
        <taxon>Thermoactinomycetaceae</taxon>
        <taxon>Baia</taxon>
    </lineage>
</organism>
<dbReference type="FunFam" id="3.40.50.150:FF:000009">
    <property type="entry name" value="23S rRNA (Uracil(1939)-C(5))-methyltransferase RlmD"/>
    <property type="match status" value="1"/>
</dbReference>
<dbReference type="PANTHER" id="PTHR11061:SF30">
    <property type="entry name" value="TRNA (URACIL(54)-C(5))-METHYLTRANSFERASE"/>
    <property type="match status" value="1"/>
</dbReference>
<evidence type="ECO:0000256" key="7">
    <source>
        <dbReference type="PROSITE-ProRule" id="PRU10015"/>
    </source>
</evidence>
<feature type="active site" description="Nucleophile" evidence="6">
    <location>
        <position position="414"/>
    </location>
</feature>
<keyword evidence="3 6" id="KW-0808">Transferase</keyword>
<keyword evidence="1" id="KW-0479">Metal-binding</keyword>
<evidence type="ECO:0000313" key="9">
    <source>
        <dbReference type="EMBL" id="TCP66478.1"/>
    </source>
</evidence>
<feature type="binding site" evidence="6">
    <location>
        <position position="387"/>
    </location>
    <ligand>
        <name>S-adenosyl-L-methionine</name>
        <dbReference type="ChEBI" id="CHEBI:59789"/>
    </ligand>
</feature>
<dbReference type="GO" id="GO:0070041">
    <property type="term" value="F:rRNA (uridine-C5-)-methyltransferase activity"/>
    <property type="evidence" value="ECO:0007669"/>
    <property type="project" value="UniProtKB-ARBA"/>
</dbReference>
<dbReference type="PANTHER" id="PTHR11061">
    <property type="entry name" value="RNA M5U METHYLTRANSFERASE"/>
    <property type="match status" value="1"/>
</dbReference>
<evidence type="ECO:0000256" key="2">
    <source>
        <dbReference type="ARBA" id="ARBA00022603"/>
    </source>
</evidence>
<keyword evidence="2 6" id="KW-0489">Methyltransferase</keyword>
<evidence type="ECO:0000313" key="10">
    <source>
        <dbReference type="Proteomes" id="UP000294746"/>
    </source>
</evidence>
<name>A0A4R2RTA7_9BACL</name>
<dbReference type="GO" id="GO:0070475">
    <property type="term" value="P:rRNA base methylation"/>
    <property type="evidence" value="ECO:0007669"/>
    <property type="project" value="TreeGrafter"/>
</dbReference>
<dbReference type="Proteomes" id="UP000294746">
    <property type="component" value="Unassembled WGS sequence"/>
</dbReference>
<accession>A0A4R2RTA7</accession>
<dbReference type="SUPFAM" id="SSF50249">
    <property type="entry name" value="Nucleic acid-binding proteins"/>
    <property type="match status" value="1"/>
</dbReference>
<dbReference type="Pfam" id="PF01938">
    <property type="entry name" value="TRAM"/>
    <property type="match status" value="1"/>
</dbReference>
<dbReference type="AlphaFoldDB" id="A0A4R2RTA7"/>
<keyword evidence="10" id="KW-1185">Reference proteome</keyword>
<protein>
    <submittedName>
        <fullName evidence="9">23S rRNA (Uracil1939-C5)-methyltransferase</fullName>
    </submittedName>
</protein>
<dbReference type="InterPro" id="IPR012340">
    <property type="entry name" value="NA-bd_OB-fold"/>
</dbReference>
<sequence length="457" mass="51355">MKRKPPVQVGQVIEVEIHGQGHNGSGVGRYNGFTVFISLVVPGEKVLAKVTLVKKNYAQADLLEVIEAHENRMEPKCPIYQECGGCQSQHLSYPEQLRLKEQQVRDQFERIGGFHDLAIHPILGMDEPWIYRNKAQVPFGQNPQGEVIAGFYANQSHEIIDLESCSIQNPDNDAVIRFVKQVVRELSIPVYHEKTHTGILRHLMVRIGVHTNEIMVVLVTNGKKLPHKEILVSKIREAFPQCQSIVQNVNDRSTNVILGRENILLWGREVIYDTIGEVKFAISPHSFFQVNPIQTEVLYDQVRKFAALTGEETVVDAYCGIGTIAMYVADQAKQVYGVEIVPEAIADAQENAKRNQMSHVHFEVGAAEKVMPKWLNRGIRPEVVIVDPPRKGCDPELLDAVVGMKPERVVYVSCNPATLARDAKYLAELGYETVEVQPVDMFPQTGHVECVAWMKRG</sequence>
<evidence type="ECO:0000256" key="3">
    <source>
        <dbReference type="ARBA" id="ARBA00022679"/>
    </source>
</evidence>
<dbReference type="InterPro" id="IPR002792">
    <property type="entry name" value="TRAM_dom"/>
</dbReference>
<evidence type="ECO:0000256" key="5">
    <source>
        <dbReference type="ARBA" id="ARBA00023014"/>
    </source>
</evidence>